<organism evidence="1 2">
    <name type="scientific">Trypanosoma cruzi</name>
    <dbReference type="NCBI Taxonomy" id="5693"/>
    <lineage>
        <taxon>Eukaryota</taxon>
        <taxon>Discoba</taxon>
        <taxon>Euglenozoa</taxon>
        <taxon>Kinetoplastea</taxon>
        <taxon>Metakinetoplastina</taxon>
        <taxon>Trypanosomatida</taxon>
        <taxon>Trypanosomatidae</taxon>
        <taxon>Trypanosoma</taxon>
        <taxon>Schizotrypanum</taxon>
    </lineage>
</organism>
<dbReference type="AlphaFoldDB" id="A0A2V2VUS0"/>
<dbReference type="VEuPathDB" id="TriTrypDB:TcG_01523"/>
<protein>
    <submittedName>
        <fullName evidence="1">Putative DNA repair protein</fullName>
    </submittedName>
</protein>
<dbReference type="VEuPathDB" id="TriTrypDB:TcCLB.490165.9"/>
<dbReference type="GO" id="GO:0045003">
    <property type="term" value="P:double-strand break repair via synthesis-dependent strand annealing"/>
    <property type="evidence" value="ECO:0007669"/>
    <property type="project" value="TreeGrafter"/>
</dbReference>
<name>A0A2V2VUS0_TRYCR</name>
<evidence type="ECO:0000313" key="2">
    <source>
        <dbReference type="Proteomes" id="UP000246121"/>
    </source>
</evidence>
<dbReference type="VEuPathDB" id="TriTrypDB:BCY84_14994"/>
<dbReference type="EMBL" id="PRFA01000010">
    <property type="protein sequence ID" value="PWU98978.1"/>
    <property type="molecule type" value="Genomic_DNA"/>
</dbReference>
<evidence type="ECO:0000313" key="1">
    <source>
        <dbReference type="EMBL" id="PWU98978.1"/>
    </source>
</evidence>
<dbReference type="GO" id="GO:0000722">
    <property type="term" value="P:telomere maintenance via recombination"/>
    <property type="evidence" value="ECO:0007669"/>
    <property type="project" value="TreeGrafter"/>
</dbReference>
<dbReference type="PANTHER" id="PTHR46487">
    <property type="entry name" value="DNA REPAIR PROTEIN XRCC3"/>
    <property type="match status" value="1"/>
</dbReference>
<dbReference type="VEuPathDB" id="TriTrypDB:TcCLB.508409.338"/>
<dbReference type="VEuPathDB" id="TriTrypDB:TCSYLVIO_010692"/>
<dbReference type="GO" id="GO:0033065">
    <property type="term" value="C:Rad51C-XRCC3 complex"/>
    <property type="evidence" value="ECO:0007669"/>
    <property type="project" value="TreeGrafter"/>
</dbReference>
<dbReference type="Gene3D" id="3.40.50.300">
    <property type="entry name" value="P-loop containing nucleotide triphosphate hydrolases"/>
    <property type="match status" value="1"/>
</dbReference>
<dbReference type="VEuPathDB" id="TriTrypDB:TcCLB.508075.20"/>
<comment type="caution">
    <text evidence="1">The sequence shown here is derived from an EMBL/GenBank/DDBJ whole genome shotgun (WGS) entry which is preliminary data.</text>
</comment>
<sequence>MTLMHAEKPFAASLQRLLPGLAENPTERVLTDTLLQCCHEWGVTAETELLLLLTSGYPFVQRQMMLTVRQEQRRQPFCHPAEVQRLLQKVLVTLSTQHVTRKHTPTSLEVSRNDFGLASISRTVESLLFLPAGEGSAPAEAFYGSSLFFTTGCPSLDHLLSGGNGALAKDASDGGFRAGFVSEVYGEAGSGKTQLVLQSLLHCVAQHLCDRWHPSRTPESCSSGLTTGGVAALYIVSENFPAARLAALAAGTVEREKRRVLRVSAHLPPSTVDRLKAYLEREVTVNSVIRGLHVRRVGTLKELVFLLHSGTLSRAFHALGGRGMVAVDSIAGAAGAGDGANGDDGGGEMGTDVMVVGTLLKKFAVHEKAAVVVTNQVRSMLSGGQQQRHGVKDAVIPALGVQWSLTPHVRIHLRRLQGTGGTTHRKLIVLSGPSNPPLCGGYVIDEDGIHGDS</sequence>
<dbReference type="GO" id="GO:0005657">
    <property type="term" value="C:replication fork"/>
    <property type="evidence" value="ECO:0007669"/>
    <property type="project" value="TreeGrafter"/>
</dbReference>
<dbReference type="Proteomes" id="UP000246121">
    <property type="component" value="Unassembled WGS sequence"/>
</dbReference>
<dbReference type="VEuPathDB" id="TriTrypDB:TcCL_ESM02676"/>
<gene>
    <name evidence="1" type="ORF">C4B63_10g477</name>
</gene>
<dbReference type="InterPro" id="IPR027417">
    <property type="entry name" value="P-loop_NTPase"/>
</dbReference>
<dbReference type="VEuPathDB" id="TriTrypDB:TcBrA4_0127680"/>
<proteinExistence type="predicted"/>
<dbReference type="GO" id="GO:0000400">
    <property type="term" value="F:four-way junction DNA binding"/>
    <property type="evidence" value="ECO:0007669"/>
    <property type="project" value="TreeGrafter"/>
</dbReference>
<dbReference type="VEuPathDB" id="TriTrypDB:TCDM_02996"/>
<dbReference type="VEuPathDB" id="TriTrypDB:ECC02_005516"/>
<dbReference type="VEuPathDB" id="TriTrypDB:Tc_MARK_3033"/>
<dbReference type="VEuPathDB" id="TriTrypDB:C4B63_10g477"/>
<dbReference type="GO" id="GO:0090656">
    <property type="term" value="P:t-circle formation"/>
    <property type="evidence" value="ECO:0007669"/>
    <property type="project" value="TreeGrafter"/>
</dbReference>
<dbReference type="GO" id="GO:0071140">
    <property type="term" value="P:resolution of mitotic recombination intermediates"/>
    <property type="evidence" value="ECO:0007669"/>
    <property type="project" value="TreeGrafter"/>
</dbReference>
<reference evidence="1 2" key="1">
    <citation type="journal article" date="2018" name="Microb. Genom.">
        <title>Expanding an expanded genome: long-read sequencing of Trypanosoma cruzi.</title>
        <authorList>
            <person name="Berna L."/>
            <person name="Rodriguez M."/>
            <person name="Chiribao M.L."/>
            <person name="Parodi-Talice A."/>
            <person name="Pita S."/>
            <person name="Rijo G."/>
            <person name="Alvarez-Valin F."/>
            <person name="Robello C."/>
        </authorList>
    </citation>
    <scope>NUCLEOTIDE SEQUENCE [LARGE SCALE GENOMIC DNA]</scope>
    <source>
        <strain evidence="1 2">Dm28c</strain>
    </source>
</reference>
<accession>A0A2V2VUS0</accession>
<dbReference type="PANTHER" id="PTHR46487:SF1">
    <property type="entry name" value="DNA REPAIR PROTEIN XRCC3"/>
    <property type="match status" value="1"/>
</dbReference>
<dbReference type="SUPFAM" id="SSF52540">
    <property type="entry name" value="P-loop containing nucleoside triphosphate hydrolases"/>
    <property type="match status" value="1"/>
</dbReference>
<dbReference type="VEuPathDB" id="TriTrypDB:C3747_96g76"/>